<evidence type="ECO:0000313" key="2">
    <source>
        <dbReference type="Proteomes" id="UP000061665"/>
    </source>
</evidence>
<sequence length="166" mass="17336">MEQLINDGVEGVYGDGGDNIFLIDNVSDLEGIKAIVGNGGTDTLKLTGEGQVLDLSNLQGKLSSVEVIDLTGTGSNTLKLSLADVLEQGGKDLFVNDGKTQMMIKGADGDVVELSDLLPDGSDVGDWAEQAGTVTVEGVAYNVFYHSGLNAELLVQTGVTTHLENH</sequence>
<dbReference type="EMBL" id="LOZE01000088">
    <property type="protein sequence ID" value="KVM28533.1"/>
    <property type="molecule type" value="Genomic_DNA"/>
</dbReference>
<accession>A0AB73G2Y6</accession>
<protein>
    <recommendedName>
        <fullName evidence="3">Haemolysin-type calcium binding-related domain-containing protein</fullName>
    </recommendedName>
</protein>
<proteinExistence type="predicted"/>
<gene>
    <name evidence="1" type="ORF">WJ53_09505</name>
</gene>
<evidence type="ECO:0000313" key="1">
    <source>
        <dbReference type="EMBL" id="KVM28533.1"/>
    </source>
</evidence>
<dbReference type="AlphaFoldDB" id="A0AB73G2Y6"/>
<dbReference type="Proteomes" id="UP000061665">
    <property type="component" value="Unassembled WGS sequence"/>
</dbReference>
<comment type="caution">
    <text evidence="1">The sequence shown here is derived from an EMBL/GenBank/DDBJ whole genome shotgun (WGS) entry which is preliminary data.</text>
</comment>
<reference evidence="1 2" key="1">
    <citation type="submission" date="2015-11" db="EMBL/GenBank/DDBJ databases">
        <title>Expanding the genomic diversity of Burkholderia species for the development of highly accurate diagnostics.</title>
        <authorList>
            <person name="Sahl J."/>
            <person name="Keim P."/>
            <person name="Wagner D."/>
        </authorList>
    </citation>
    <scope>NUCLEOTIDE SEQUENCE [LARGE SCALE GENOMIC DNA]</scope>
    <source>
        <strain evidence="1 2">MSMB2058</strain>
    </source>
</reference>
<evidence type="ECO:0008006" key="3">
    <source>
        <dbReference type="Google" id="ProtNLM"/>
    </source>
</evidence>
<organism evidence="1 2">
    <name type="scientific">Burkholderia ubonensis</name>
    <dbReference type="NCBI Taxonomy" id="101571"/>
    <lineage>
        <taxon>Bacteria</taxon>
        <taxon>Pseudomonadati</taxon>
        <taxon>Pseudomonadota</taxon>
        <taxon>Betaproteobacteria</taxon>
        <taxon>Burkholderiales</taxon>
        <taxon>Burkholderiaceae</taxon>
        <taxon>Burkholderia</taxon>
        <taxon>Burkholderia cepacia complex</taxon>
    </lineage>
</organism>
<name>A0AB73G2Y6_9BURK</name>